<dbReference type="InterPro" id="IPR025938">
    <property type="entry name" value="RRXRR_dom"/>
</dbReference>
<dbReference type="OrthoDB" id="145457at2"/>
<protein>
    <recommendedName>
        <fullName evidence="1">HNH nuclease domain-containing protein</fullName>
    </recommendedName>
</protein>
<dbReference type="RefSeq" id="WP_126583011.1">
    <property type="nucleotide sequence ID" value="NZ_BIFR01000002.1"/>
</dbReference>
<dbReference type="GO" id="GO:0004519">
    <property type="term" value="F:endonuclease activity"/>
    <property type="evidence" value="ECO:0007669"/>
    <property type="project" value="InterPro"/>
</dbReference>
<dbReference type="GO" id="GO:0003676">
    <property type="term" value="F:nucleic acid binding"/>
    <property type="evidence" value="ECO:0007669"/>
    <property type="project" value="InterPro"/>
</dbReference>
<evidence type="ECO:0000313" key="3">
    <source>
        <dbReference type="Proteomes" id="UP000287352"/>
    </source>
</evidence>
<dbReference type="Pfam" id="PF01844">
    <property type="entry name" value="HNH"/>
    <property type="match status" value="1"/>
</dbReference>
<dbReference type="SMART" id="SM00507">
    <property type="entry name" value="HNHc"/>
    <property type="match status" value="1"/>
</dbReference>
<dbReference type="InterPro" id="IPR047693">
    <property type="entry name" value="RNA-guided_IscB-like"/>
</dbReference>
<dbReference type="EMBL" id="BIFR01000002">
    <property type="protein sequence ID" value="GCE15568.1"/>
    <property type="molecule type" value="Genomic_DNA"/>
</dbReference>
<comment type="caution">
    <text evidence="2">The sequence shown here is derived from an EMBL/GenBank/DDBJ whole genome shotgun (WGS) entry which is preliminary data.</text>
</comment>
<accession>A0A402A8Z2</accession>
<dbReference type="AlphaFoldDB" id="A0A402A8Z2"/>
<organism evidence="2 3">
    <name type="scientific">Tengunoibacter tsumagoiensis</name>
    <dbReference type="NCBI Taxonomy" id="2014871"/>
    <lineage>
        <taxon>Bacteria</taxon>
        <taxon>Bacillati</taxon>
        <taxon>Chloroflexota</taxon>
        <taxon>Ktedonobacteria</taxon>
        <taxon>Ktedonobacterales</taxon>
        <taxon>Dictyobacteraceae</taxon>
        <taxon>Tengunoibacter</taxon>
    </lineage>
</organism>
<dbReference type="Gene3D" id="1.10.30.50">
    <property type="match status" value="1"/>
</dbReference>
<sequence>MNVVYVLSPDREPLMPCSCAIARLLLKDGKAKVVRRTPFTIKLYAQPEDAHMQPLTLGVDTGSATIGSAVSDECGNVLYLSEVEIRNDIAKTMKERATSRRNRRNRKTRYRLARWLNRKNSIKTGRFSPTMRSKIEAHLREIRFVKSLLPITSVVVETGTFDPHALKNPDVLQNKKLYQKGINYGYANTKAYVLTRDGYACQHCQGKSKDNRLEVHHIIFRREQGSDEETNLLTLCKTCHDGLHAGTITLKRTGKRKGNLLHATQMNSIRVQLFKCIEAEETFGFITKEHRLLAGLPKEHVFDATMIATRGITPIFRTSMVLSKRCVADGDYQQTKGVRSEQRINTGKIRGFRKFDKVHYEGQDYFIKGRMSTGYAILMDVSGNKVDLKPIPKFDKMKRVSARSSWIMTHKTMASFSSSTT</sequence>
<reference evidence="3" key="1">
    <citation type="submission" date="2018-12" db="EMBL/GenBank/DDBJ databases">
        <title>Tengunoibacter tsumagoiensis gen. nov., sp. nov., Dictyobacter kobayashii sp. nov., D. alpinus sp. nov., and D. joshuensis sp. nov. and description of Dictyobacteraceae fam. nov. within the order Ktedonobacterales isolated from Tengu-no-mugimeshi.</title>
        <authorList>
            <person name="Wang C.M."/>
            <person name="Zheng Y."/>
            <person name="Sakai Y."/>
            <person name="Toyoda A."/>
            <person name="Minakuchi Y."/>
            <person name="Abe K."/>
            <person name="Yokota A."/>
            <person name="Yabe S."/>
        </authorList>
    </citation>
    <scope>NUCLEOTIDE SEQUENCE [LARGE SCALE GENOMIC DNA]</scope>
    <source>
        <strain evidence="3">Uno3</strain>
    </source>
</reference>
<dbReference type="Pfam" id="PF14239">
    <property type="entry name" value="RRXRR"/>
    <property type="match status" value="1"/>
</dbReference>
<dbReference type="Proteomes" id="UP000287352">
    <property type="component" value="Unassembled WGS sequence"/>
</dbReference>
<proteinExistence type="predicted"/>
<feature type="domain" description="HNH nuclease" evidence="1">
    <location>
        <begin position="188"/>
        <end position="241"/>
    </location>
</feature>
<dbReference type="InterPro" id="IPR003615">
    <property type="entry name" value="HNH_nuc"/>
</dbReference>
<dbReference type="CDD" id="cd00085">
    <property type="entry name" value="HNHc"/>
    <property type="match status" value="1"/>
</dbReference>
<evidence type="ECO:0000313" key="2">
    <source>
        <dbReference type="EMBL" id="GCE15568.1"/>
    </source>
</evidence>
<name>A0A402A8Z2_9CHLR</name>
<dbReference type="GO" id="GO:0008270">
    <property type="term" value="F:zinc ion binding"/>
    <property type="evidence" value="ECO:0007669"/>
    <property type="project" value="InterPro"/>
</dbReference>
<evidence type="ECO:0000259" key="1">
    <source>
        <dbReference type="SMART" id="SM00507"/>
    </source>
</evidence>
<dbReference type="NCBIfam" id="NF040563">
    <property type="entry name" value="guided_IscB"/>
    <property type="match status" value="1"/>
</dbReference>
<gene>
    <name evidence="2" type="ORF">KTT_54270</name>
</gene>
<keyword evidence="3" id="KW-1185">Reference proteome</keyword>
<dbReference type="InterPro" id="IPR002711">
    <property type="entry name" value="HNH"/>
</dbReference>